<gene>
    <name evidence="3" type="ORF">BZG36_04401</name>
</gene>
<dbReference type="EMBL" id="MVBO01000151">
    <property type="protein sequence ID" value="OZJ02440.1"/>
    <property type="molecule type" value="Genomic_DNA"/>
</dbReference>
<evidence type="ECO:0000256" key="2">
    <source>
        <dbReference type="SAM" id="Phobius"/>
    </source>
</evidence>
<organism evidence="3 4">
    <name type="scientific">Bifiguratus adelaidae</name>
    <dbReference type="NCBI Taxonomy" id="1938954"/>
    <lineage>
        <taxon>Eukaryota</taxon>
        <taxon>Fungi</taxon>
        <taxon>Fungi incertae sedis</taxon>
        <taxon>Mucoromycota</taxon>
        <taxon>Mucoromycotina</taxon>
        <taxon>Endogonomycetes</taxon>
        <taxon>Endogonales</taxon>
        <taxon>Endogonales incertae sedis</taxon>
        <taxon>Bifiguratus</taxon>
    </lineage>
</organism>
<feature type="compositionally biased region" description="Low complexity" evidence="1">
    <location>
        <begin position="67"/>
        <end position="116"/>
    </location>
</feature>
<feature type="transmembrane region" description="Helical" evidence="2">
    <location>
        <begin position="197"/>
        <end position="220"/>
    </location>
</feature>
<proteinExistence type="predicted"/>
<feature type="region of interest" description="Disordered" evidence="1">
    <location>
        <begin position="63"/>
        <end position="155"/>
    </location>
</feature>
<keyword evidence="2" id="KW-1133">Transmembrane helix</keyword>
<reference evidence="3 4" key="1">
    <citation type="journal article" date="2017" name="Mycologia">
        <title>Bifiguratus adelaidae, gen. et sp. nov., a new member of Mucoromycotina in endophytic and soil-dwelling habitats.</title>
        <authorList>
            <person name="Torres-Cruz T.J."/>
            <person name="Billingsley Tobias T.L."/>
            <person name="Almatruk M."/>
            <person name="Hesse C."/>
            <person name="Kuske C.R."/>
            <person name="Desiro A."/>
            <person name="Benucci G.M."/>
            <person name="Bonito G."/>
            <person name="Stajich J.E."/>
            <person name="Dunlap C."/>
            <person name="Arnold A.E."/>
            <person name="Porras-Alfaro A."/>
        </authorList>
    </citation>
    <scope>NUCLEOTIDE SEQUENCE [LARGE SCALE GENOMIC DNA]</scope>
    <source>
        <strain evidence="3 4">AZ0501</strain>
    </source>
</reference>
<evidence type="ECO:0000313" key="3">
    <source>
        <dbReference type="EMBL" id="OZJ02440.1"/>
    </source>
</evidence>
<dbReference type="CDD" id="cd12087">
    <property type="entry name" value="TM_EGFR-like"/>
    <property type="match status" value="1"/>
</dbReference>
<keyword evidence="4" id="KW-1185">Reference proteome</keyword>
<feature type="compositionally biased region" description="Low complexity" evidence="1">
    <location>
        <begin position="127"/>
        <end position="149"/>
    </location>
</feature>
<name>A0A261XVR3_9FUNG</name>
<evidence type="ECO:0008006" key="5">
    <source>
        <dbReference type="Google" id="ProtNLM"/>
    </source>
</evidence>
<evidence type="ECO:0000313" key="4">
    <source>
        <dbReference type="Proteomes" id="UP000242875"/>
    </source>
</evidence>
<sequence>MYRRPRPALPLQKYPGSLEIPAANLRGARIPVQSPLPVRLPLPVMPDSSRVPTRTVAKSFTSFPHADTTSSSSSTDTWWTPSPTYTPTDTSTSTNTNTWTDTTTSTTMPWWTPSPSVATDSNGNPITPTSTDTASTDSGSSTDTSSDTSVWIDPATLPPITPPLITPFSNSSSVAPTDLSQIAASSQQASSGPNKDAIIGGTVGGVAAVALVGALGLFAFKRRRAKENELEAFHPEMDDEEYAGGVGGYASPSHPVYPSENPGMTQIGHPASNAVGPSGGYGGDGYRSWGNEAPKY</sequence>
<evidence type="ECO:0000256" key="1">
    <source>
        <dbReference type="SAM" id="MobiDB-lite"/>
    </source>
</evidence>
<protein>
    <recommendedName>
        <fullName evidence="5">Mid2 domain-containing protein</fullName>
    </recommendedName>
</protein>
<accession>A0A261XVR3</accession>
<comment type="caution">
    <text evidence="3">The sequence shown here is derived from an EMBL/GenBank/DDBJ whole genome shotgun (WGS) entry which is preliminary data.</text>
</comment>
<keyword evidence="2" id="KW-0472">Membrane</keyword>
<feature type="region of interest" description="Disordered" evidence="1">
    <location>
        <begin position="251"/>
        <end position="296"/>
    </location>
</feature>
<feature type="compositionally biased region" description="Polar residues" evidence="1">
    <location>
        <begin position="117"/>
        <end position="126"/>
    </location>
</feature>
<keyword evidence="2" id="KW-0812">Transmembrane</keyword>
<dbReference type="AlphaFoldDB" id="A0A261XVR3"/>
<dbReference type="Proteomes" id="UP000242875">
    <property type="component" value="Unassembled WGS sequence"/>
</dbReference>